<comment type="caution">
    <text evidence="3">The sequence shown here is derived from an EMBL/GenBank/DDBJ whole genome shotgun (WGS) entry which is preliminary data.</text>
</comment>
<dbReference type="SUPFAM" id="SSF48695">
    <property type="entry name" value="Multiheme cytochromes"/>
    <property type="match status" value="1"/>
</dbReference>
<accession>A0A2H5XDN1</accession>
<proteinExistence type="predicted"/>
<evidence type="ECO:0000256" key="1">
    <source>
        <dbReference type="ARBA" id="ARBA00022729"/>
    </source>
</evidence>
<organism evidence="3 4">
    <name type="scientific">Candidatus Fervidibacter japonicus</name>
    <dbReference type="NCBI Taxonomy" id="2035412"/>
    <lineage>
        <taxon>Bacteria</taxon>
        <taxon>Candidatus Fervidibacterota</taxon>
        <taxon>Candidatus Fervidibacter</taxon>
    </lineage>
</organism>
<dbReference type="PANTHER" id="PTHR35038">
    <property type="entry name" value="DISSIMILATORY SULFITE REDUCTASE SIRA"/>
    <property type="match status" value="1"/>
</dbReference>
<dbReference type="InterPro" id="IPR051829">
    <property type="entry name" value="Multiheme_Cytochr_ET"/>
</dbReference>
<dbReference type="Gene3D" id="1.10.1130.10">
    <property type="entry name" value="Flavocytochrome C3, Chain A"/>
    <property type="match status" value="1"/>
</dbReference>
<evidence type="ECO:0000256" key="2">
    <source>
        <dbReference type="SAM" id="MobiDB-lite"/>
    </source>
</evidence>
<dbReference type="InterPro" id="IPR036280">
    <property type="entry name" value="Multihaem_cyt_sf"/>
</dbReference>
<evidence type="ECO:0000313" key="4">
    <source>
        <dbReference type="Proteomes" id="UP000236173"/>
    </source>
</evidence>
<keyword evidence="1" id="KW-0732">Signal</keyword>
<sequence length="406" mass="46058">MVRWALVTATNLGVMLMAAWWLTAAPQQPAAPRLRLRALKFVGDGPCFQCHYRFADEWARVKGHSDKILAMTIAEPLANMLTNLLRAAPPFSPTYPFAPSMPSSCETCHGPGNLHVGGVREMIVRWQRFGRPQDASAPTRLHRARQEAICLPCHTAIFERRKEDWQLSPHRQPAPSKSRSVSARTKTPTCTDCHEVHHPRKMRAADLMRLPMERNCTQAGCHDDILRKSAPSVRLHHPLRYETGKHKGMTIVDWRKEGASYECGVCHTPHGNKELWQLRSTPEKPSRRYLRLSAAEQREENFASVCGNCHTGQPNEPRAIGYDRKDHGDVERKEWTQLHQTPERWSSAWVRQRRRGLRRDAYCVLCHGPNSCAGACHRAGTPPPGYRAPNGWGWQPGGIYVHKPQS</sequence>
<dbReference type="PANTHER" id="PTHR35038:SF8">
    <property type="entry name" value="C-TYPE POLYHEME CYTOCHROME OMCC"/>
    <property type="match status" value="1"/>
</dbReference>
<gene>
    <name evidence="3" type="ORF">HRbin17_01811</name>
</gene>
<dbReference type="EMBL" id="BEHT01000024">
    <property type="protein sequence ID" value="GBC99289.1"/>
    <property type="molecule type" value="Genomic_DNA"/>
</dbReference>
<dbReference type="Proteomes" id="UP000236173">
    <property type="component" value="Unassembled WGS sequence"/>
</dbReference>
<dbReference type="AlphaFoldDB" id="A0A2H5XDN1"/>
<reference evidence="4" key="1">
    <citation type="submission" date="2017-09" db="EMBL/GenBank/DDBJ databases">
        <title>Metaegenomics of thermophilic ammonia-oxidizing enrichment culture.</title>
        <authorList>
            <person name="Kato S."/>
            <person name="Suzuki K."/>
        </authorList>
    </citation>
    <scope>NUCLEOTIDE SEQUENCE [LARGE SCALE GENOMIC DNA]</scope>
</reference>
<protein>
    <submittedName>
        <fullName evidence="3">Uncharacterized protein</fullName>
    </submittedName>
</protein>
<name>A0A2H5XDN1_9BACT</name>
<feature type="compositionally biased region" description="Polar residues" evidence="2">
    <location>
        <begin position="175"/>
        <end position="190"/>
    </location>
</feature>
<feature type="region of interest" description="Disordered" evidence="2">
    <location>
        <begin position="164"/>
        <end position="195"/>
    </location>
</feature>
<evidence type="ECO:0000313" key="3">
    <source>
        <dbReference type="EMBL" id="GBC99289.1"/>
    </source>
</evidence>